<evidence type="ECO:0000313" key="1">
    <source>
        <dbReference type="EMBL" id="KAI0049477.1"/>
    </source>
</evidence>
<reference evidence="1" key="1">
    <citation type="submission" date="2021-02" db="EMBL/GenBank/DDBJ databases">
        <authorList>
            <consortium name="DOE Joint Genome Institute"/>
            <person name="Ahrendt S."/>
            <person name="Looney B.P."/>
            <person name="Miyauchi S."/>
            <person name="Morin E."/>
            <person name="Drula E."/>
            <person name="Courty P.E."/>
            <person name="Chicoki N."/>
            <person name="Fauchery L."/>
            <person name="Kohler A."/>
            <person name="Kuo A."/>
            <person name="Labutti K."/>
            <person name="Pangilinan J."/>
            <person name="Lipzen A."/>
            <person name="Riley R."/>
            <person name="Andreopoulos W."/>
            <person name="He G."/>
            <person name="Johnson J."/>
            <person name="Barry K.W."/>
            <person name="Grigoriev I.V."/>
            <person name="Nagy L."/>
            <person name="Hibbett D."/>
            <person name="Henrissat B."/>
            <person name="Matheny P.B."/>
            <person name="Labbe J."/>
            <person name="Martin F."/>
        </authorList>
    </citation>
    <scope>NUCLEOTIDE SEQUENCE</scope>
    <source>
        <strain evidence="1">FP105234-sp</strain>
    </source>
</reference>
<dbReference type="Proteomes" id="UP000814033">
    <property type="component" value="Unassembled WGS sequence"/>
</dbReference>
<protein>
    <submittedName>
        <fullName evidence="1">Uncharacterized protein</fullName>
    </submittedName>
</protein>
<keyword evidence="2" id="KW-1185">Reference proteome</keyword>
<evidence type="ECO:0000313" key="2">
    <source>
        <dbReference type="Proteomes" id="UP000814033"/>
    </source>
</evidence>
<reference evidence="1" key="2">
    <citation type="journal article" date="2022" name="New Phytol.">
        <title>Evolutionary transition to the ectomycorrhizal habit in the genomes of a hyperdiverse lineage of mushroom-forming fungi.</title>
        <authorList>
            <person name="Looney B."/>
            <person name="Miyauchi S."/>
            <person name="Morin E."/>
            <person name="Drula E."/>
            <person name="Courty P.E."/>
            <person name="Kohler A."/>
            <person name="Kuo A."/>
            <person name="LaButti K."/>
            <person name="Pangilinan J."/>
            <person name="Lipzen A."/>
            <person name="Riley R."/>
            <person name="Andreopoulos W."/>
            <person name="He G."/>
            <person name="Johnson J."/>
            <person name="Nolan M."/>
            <person name="Tritt A."/>
            <person name="Barry K.W."/>
            <person name="Grigoriev I.V."/>
            <person name="Nagy L.G."/>
            <person name="Hibbett D."/>
            <person name="Henrissat B."/>
            <person name="Matheny P.B."/>
            <person name="Labbe J."/>
            <person name="Martin F.M."/>
        </authorList>
    </citation>
    <scope>NUCLEOTIDE SEQUENCE</scope>
    <source>
        <strain evidence="1">FP105234-sp</strain>
    </source>
</reference>
<sequence length="228" mass="24343">MESGLLSGRNGVASTSLWRSRQSFGTWPPCEVDVQWSTRCTQCPPSAHSIVNMSSSVSAPSGAGSPLVQTSSPPPILALLPLLTYTFSAATSAIGFFYNALISILLLTLTPFNVIIPALSYALAPFIISLQLLFESFVLTPYRVTVYVLQAIYPLYAFVGVAVVFGAVVGLGARLIVGTVGKALLGGPRTSTSTNVVRKRERSRTPLAQRRGVVKGKRRVTVKEEPAT</sequence>
<gene>
    <name evidence="1" type="ORF">FA95DRAFT_1556761</name>
</gene>
<accession>A0ACB8S040</accession>
<organism evidence="1 2">
    <name type="scientific">Auriscalpium vulgare</name>
    <dbReference type="NCBI Taxonomy" id="40419"/>
    <lineage>
        <taxon>Eukaryota</taxon>
        <taxon>Fungi</taxon>
        <taxon>Dikarya</taxon>
        <taxon>Basidiomycota</taxon>
        <taxon>Agaricomycotina</taxon>
        <taxon>Agaricomycetes</taxon>
        <taxon>Russulales</taxon>
        <taxon>Auriscalpiaceae</taxon>
        <taxon>Auriscalpium</taxon>
    </lineage>
</organism>
<proteinExistence type="predicted"/>
<name>A0ACB8S040_9AGAM</name>
<dbReference type="EMBL" id="MU275872">
    <property type="protein sequence ID" value="KAI0049477.1"/>
    <property type="molecule type" value="Genomic_DNA"/>
</dbReference>
<comment type="caution">
    <text evidence="1">The sequence shown here is derived from an EMBL/GenBank/DDBJ whole genome shotgun (WGS) entry which is preliminary data.</text>
</comment>